<protein>
    <submittedName>
        <fullName evidence="1">Uncharacterized protein</fullName>
    </submittedName>
</protein>
<dbReference type="EMBL" id="KL363375">
    <property type="protein sequence ID" value="KFD46386.1"/>
    <property type="molecule type" value="Genomic_DNA"/>
</dbReference>
<name>A0A085LN40_9BILA</name>
<dbReference type="AlphaFoldDB" id="A0A085LN40"/>
<organism evidence="1 2">
    <name type="scientific">Trichuris suis</name>
    <name type="common">pig whipworm</name>
    <dbReference type="NCBI Taxonomy" id="68888"/>
    <lineage>
        <taxon>Eukaryota</taxon>
        <taxon>Metazoa</taxon>
        <taxon>Ecdysozoa</taxon>
        <taxon>Nematoda</taxon>
        <taxon>Enoplea</taxon>
        <taxon>Dorylaimia</taxon>
        <taxon>Trichinellida</taxon>
        <taxon>Trichuridae</taxon>
        <taxon>Trichuris</taxon>
    </lineage>
</organism>
<dbReference type="Proteomes" id="UP000030764">
    <property type="component" value="Unassembled WGS sequence"/>
</dbReference>
<sequence length="155" mass="17306">MLCAVDACTAVPVDLFWVSRDTPRVTVASISAVTTTTLQKEGQTVMYKAGNLNLAVDTNILTKNGKSHGKIKNEKPPLMKRESVNQLGLTVRSVVAQRFCAGRRQVPFTASVRFVRLYINFKMSYQRMDEQIVRENTEQRLTVRFGTALVPLSAV</sequence>
<keyword evidence="2" id="KW-1185">Reference proteome</keyword>
<proteinExistence type="predicted"/>
<reference evidence="1 2" key="1">
    <citation type="journal article" date="2014" name="Nat. Genet.">
        <title>Genome and transcriptome of the porcine whipworm Trichuris suis.</title>
        <authorList>
            <person name="Jex A.R."/>
            <person name="Nejsum P."/>
            <person name="Schwarz E.M."/>
            <person name="Hu L."/>
            <person name="Young N.D."/>
            <person name="Hall R.S."/>
            <person name="Korhonen P.K."/>
            <person name="Liao S."/>
            <person name="Thamsborg S."/>
            <person name="Xia J."/>
            <person name="Xu P."/>
            <person name="Wang S."/>
            <person name="Scheerlinck J.P."/>
            <person name="Hofmann A."/>
            <person name="Sternberg P.W."/>
            <person name="Wang J."/>
            <person name="Gasser R.B."/>
        </authorList>
    </citation>
    <scope>NUCLEOTIDE SEQUENCE [LARGE SCALE GENOMIC DNA]</scope>
    <source>
        <strain evidence="1">DCEP-RM93M</strain>
    </source>
</reference>
<gene>
    <name evidence="1" type="ORF">M513_12757</name>
</gene>
<evidence type="ECO:0000313" key="1">
    <source>
        <dbReference type="EMBL" id="KFD46386.1"/>
    </source>
</evidence>
<accession>A0A085LN40</accession>
<evidence type="ECO:0000313" key="2">
    <source>
        <dbReference type="Proteomes" id="UP000030764"/>
    </source>
</evidence>